<dbReference type="AlphaFoldDB" id="A0A7I7XYZ9"/>
<feature type="domain" description="Alpha/beta hydrolase fold-3" evidence="4">
    <location>
        <begin position="111"/>
        <end position="318"/>
    </location>
</feature>
<sequence>MLPVLPEIVQRGLTGFRPLVVDGNILDPTLQLFTASLRASGVPGLVLDEHNLADSRQAMLDLCVALGGPPAPVAVSGVTVPGRLEGQPDIAARHYAPNTEARNVDGPAPLVVFFHGGGYVLGGLDTYDALCRLISHDAGVHVLSVDYRLAPEHKAPAAADDAWAAYLWAVEHALALGADPARIAVAGDSAGGALAAVVAQRARDEGAPLPALQVLLYPWVDLTAPSRSRTLFADGLVLTQRDLDFCGHAYVGGSGVEVTDPRVSPARASDLSGLPPALVVTAGFDPLRDEGERYAQSLAAAGVGCDLRSMGSLVHGFVNFKAFGGACERAIDEVTLALRAHLRRA</sequence>
<evidence type="ECO:0000313" key="5">
    <source>
        <dbReference type="EMBL" id="BBZ34374.1"/>
    </source>
</evidence>
<accession>A0A7I7XYZ9</accession>
<dbReference type="Pfam" id="PF07859">
    <property type="entry name" value="Abhydrolase_3"/>
    <property type="match status" value="1"/>
</dbReference>
<protein>
    <submittedName>
        <fullName evidence="5">Lipase</fullName>
    </submittedName>
</protein>
<dbReference type="InterPro" id="IPR013094">
    <property type="entry name" value="AB_hydrolase_3"/>
</dbReference>
<gene>
    <name evidence="5" type="primary">lipN</name>
    <name evidence="5" type="ORF">MCNF_29790</name>
</gene>
<dbReference type="InterPro" id="IPR050300">
    <property type="entry name" value="GDXG_lipolytic_enzyme"/>
</dbReference>
<dbReference type="Gene3D" id="3.40.50.1820">
    <property type="entry name" value="alpha/beta hydrolase"/>
    <property type="match status" value="1"/>
</dbReference>
<keyword evidence="6" id="KW-1185">Reference proteome</keyword>
<evidence type="ECO:0000256" key="1">
    <source>
        <dbReference type="ARBA" id="ARBA00010515"/>
    </source>
</evidence>
<feature type="active site" evidence="3">
    <location>
        <position position="189"/>
    </location>
</feature>
<dbReference type="PANTHER" id="PTHR48081:SF8">
    <property type="entry name" value="ALPHA_BETA HYDROLASE FOLD-3 DOMAIN-CONTAINING PROTEIN-RELATED"/>
    <property type="match status" value="1"/>
</dbReference>
<dbReference type="PANTHER" id="PTHR48081">
    <property type="entry name" value="AB HYDROLASE SUPERFAMILY PROTEIN C4A8.06C"/>
    <property type="match status" value="1"/>
</dbReference>
<dbReference type="InterPro" id="IPR029058">
    <property type="entry name" value="AB_hydrolase_fold"/>
</dbReference>
<dbReference type="Proteomes" id="UP000466931">
    <property type="component" value="Chromosome"/>
</dbReference>
<evidence type="ECO:0000256" key="3">
    <source>
        <dbReference type="PROSITE-ProRule" id="PRU10038"/>
    </source>
</evidence>
<evidence type="ECO:0000256" key="2">
    <source>
        <dbReference type="ARBA" id="ARBA00022801"/>
    </source>
</evidence>
<dbReference type="EMBL" id="AP022612">
    <property type="protein sequence ID" value="BBZ34374.1"/>
    <property type="molecule type" value="Genomic_DNA"/>
</dbReference>
<reference evidence="5" key="2">
    <citation type="submission" date="2020-02" db="EMBL/GenBank/DDBJ databases">
        <authorList>
            <person name="Matsumoto Y."/>
            <person name="Motooka D."/>
            <person name="Nakamura S."/>
        </authorList>
    </citation>
    <scope>NUCLEOTIDE SEQUENCE</scope>
    <source>
        <strain evidence="5">JCM 13671</strain>
    </source>
</reference>
<proteinExistence type="inferred from homology"/>
<keyword evidence="2" id="KW-0378">Hydrolase</keyword>
<reference evidence="5" key="1">
    <citation type="journal article" date="2019" name="Emerg. Microbes Infect.">
        <title>Comprehensive subspecies identification of 175 nontuberculous mycobacteria species based on 7547 genomic profiles.</title>
        <authorList>
            <person name="Matsumoto Y."/>
            <person name="Kinjo T."/>
            <person name="Motooka D."/>
            <person name="Nabeya D."/>
            <person name="Jung N."/>
            <person name="Uechi K."/>
            <person name="Horii T."/>
            <person name="Iida T."/>
            <person name="Fujita J."/>
            <person name="Nakamura S."/>
        </authorList>
    </citation>
    <scope>NUCLEOTIDE SEQUENCE [LARGE SCALE GENOMIC DNA]</scope>
    <source>
        <strain evidence="5">JCM 13671</strain>
    </source>
</reference>
<evidence type="ECO:0000313" key="6">
    <source>
        <dbReference type="Proteomes" id="UP000466931"/>
    </source>
</evidence>
<comment type="similarity">
    <text evidence="1">Belongs to the 'GDXG' lipolytic enzyme family.</text>
</comment>
<evidence type="ECO:0000259" key="4">
    <source>
        <dbReference type="Pfam" id="PF07859"/>
    </source>
</evidence>
<dbReference type="PROSITE" id="PS01174">
    <property type="entry name" value="LIPASE_GDXG_SER"/>
    <property type="match status" value="1"/>
</dbReference>
<organism evidence="5 6">
    <name type="scientific">Mycolicibacterium confluentis</name>
    <dbReference type="NCBI Taxonomy" id="28047"/>
    <lineage>
        <taxon>Bacteria</taxon>
        <taxon>Bacillati</taxon>
        <taxon>Actinomycetota</taxon>
        <taxon>Actinomycetes</taxon>
        <taxon>Mycobacteriales</taxon>
        <taxon>Mycobacteriaceae</taxon>
        <taxon>Mycolicibacterium</taxon>
    </lineage>
</organism>
<dbReference type="InterPro" id="IPR033140">
    <property type="entry name" value="Lipase_GDXG_put_SER_AS"/>
</dbReference>
<dbReference type="GO" id="GO:0016787">
    <property type="term" value="F:hydrolase activity"/>
    <property type="evidence" value="ECO:0007669"/>
    <property type="project" value="UniProtKB-KW"/>
</dbReference>
<dbReference type="FunFam" id="3.40.50.1820:FF:000089">
    <property type="entry name" value="Alpha/beta hydrolase"/>
    <property type="match status" value="1"/>
</dbReference>
<name>A0A7I7XYZ9_9MYCO</name>
<dbReference type="SUPFAM" id="SSF53474">
    <property type="entry name" value="alpha/beta-Hydrolases"/>
    <property type="match status" value="1"/>
</dbReference>